<keyword evidence="1" id="KW-1133">Transmembrane helix</keyword>
<keyword evidence="1" id="KW-0472">Membrane</keyword>
<feature type="non-terminal residue" evidence="2">
    <location>
        <position position="1"/>
    </location>
</feature>
<feature type="transmembrane region" description="Helical" evidence="1">
    <location>
        <begin position="20"/>
        <end position="43"/>
    </location>
</feature>
<gene>
    <name evidence="2" type="ORF">S01H1_23726</name>
</gene>
<name>X0T1Y2_9ZZZZ</name>
<keyword evidence="1" id="KW-0812">Transmembrane</keyword>
<proteinExistence type="predicted"/>
<reference evidence="2" key="1">
    <citation type="journal article" date="2014" name="Front. Microbiol.">
        <title>High frequency of phylogenetically diverse reductive dehalogenase-homologous genes in deep subseafloor sedimentary metagenomes.</title>
        <authorList>
            <person name="Kawai M."/>
            <person name="Futagami T."/>
            <person name="Toyoda A."/>
            <person name="Takaki Y."/>
            <person name="Nishi S."/>
            <person name="Hori S."/>
            <person name="Arai W."/>
            <person name="Tsubouchi T."/>
            <person name="Morono Y."/>
            <person name="Uchiyama I."/>
            <person name="Ito T."/>
            <person name="Fujiyama A."/>
            <person name="Inagaki F."/>
            <person name="Takami H."/>
        </authorList>
    </citation>
    <scope>NUCLEOTIDE SEQUENCE</scope>
    <source>
        <strain evidence="2">Expedition CK06-06</strain>
    </source>
</reference>
<dbReference type="AlphaFoldDB" id="X0T1Y2"/>
<sequence length="53" mass="6177">LTEIDEAEVLGTPKNIFIKTAFIISITIIFFITLAGFFIGTWLERKYLKKKRK</sequence>
<protein>
    <submittedName>
        <fullName evidence="2">Uncharacterized protein</fullName>
    </submittedName>
</protein>
<comment type="caution">
    <text evidence="2">The sequence shown here is derived from an EMBL/GenBank/DDBJ whole genome shotgun (WGS) entry which is preliminary data.</text>
</comment>
<organism evidence="2">
    <name type="scientific">marine sediment metagenome</name>
    <dbReference type="NCBI Taxonomy" id="412755"/>
    <lineage>
        <taxon>unclassified sequences</taxon>
        <taxon>metagenomes</taxon>
        <taxon>ecological metagenomes</taxon>
    </lineage>
</organism>
<evidence type="ECO:0000313" key="2">
    <source>
        <dbReference type="EMBL" id="GAF87269.1"/>
    </source>
</evidence>
<dbReference type="EMBL" id="BARS01013807">
    <property type="protein sequence ID" value="GAF87269.1"/>
    <property type="molecule type" value="Genomic_DNA"/>
</dbReference>
<evidence type="ECO:0000256" key="1">
    <source>
        <dbReference type="SAM" id="Phobius"/>
    </source>
</evidence>
<accession>X0T1Y2</accession>